<feature type="region of interest" description="Disordered" evidence="1">
    <location>
        <begin position="395"/>
        <end position="440"/>
    </location>
</feature>
<protein>
    <recommendedName>
        <fullName evidence="5">Transmembrane protein</fullName>
    </recommendedName>
</protein>
<dbReference type="InterPro" id="IPR043504">
    <property type="entry name" value="Peptidase_S1_PA_chymotrypsin"/>
</dbReference>
<comment type="caution">
    <text evidence="3">The sequence shown here is derived from an EMBL/GenBank/DDBJ whole genome shotgun (WGS) entry which is preliminary data.</text>
</comment>
<dbReference type="InterPro" id="IPR009003">
    <property type="entry name" value="Peptidase_S1_PA"/>
</dbReference>
<evidence type="ECO:0000313" key="3">
    <source>
        <dbReference type="EMBL" id="KAJ2787660.1"/>
    </source>
</evidence>
<name>A0A9W8HSX6_9FUNG</name>
<evidence type="ECO:0008006" key="5">
    <source>
        <dbReference type="Google" id="ProtNLM"/>
    </source>
</evidence>
<keyword evidence="2" id="KW-1133">Transmembrane helix</keyword>
<evidence type="ECO:0000313" key="4">
    <source>
        <dbReference type="Proteomes" id="UP001140172"/>
    </source>
</evidence>
<dbReference type="OrthoDB" id="6380398at2759"/>
<dbReference type="AlphaFoldDB" id="A0A9W8HSX6"/>
<dbReference type="EMBL" id="JANBUM010000016">
    <property type="protein sequence ID" value="KAJ2787660.1"/>
    <property type="molecule type" value="Genomic_DNA"/>
</dbReference>
<sequence length="440" mass="47715">MLGGIYSQLVSLSATGPSRHPRLTARATASDLDNVKAGVLVKDGSQTSCALGLLDNKASLISADCLDFSNGSVNKSVTYEAYINAGFDGVSSKYTVVNITVHPNYDERTKANNIALIQFNTNSNISWYNYNAVIRSDWSSLVYVQFSLSDIVTMKWNTPTLYSQDNVDDSQCSSFSPVYSDSSADYVCSKDTVTTVPTGVDAPCRIVYGMVYGVIDGIMYPAGFLSHVAVKNGNSLCNYTDQRAYYTLLSDYLMFATTALNREVYYYSKDNVTEPQKNPYYAMAVPSSAAPSGVTNIGGNIYAKLVAETPTKETHGDSGLASKTKIIIGVCSAVGSVILLVAVFLLVRWWRKHGKIRQQRDPYKETAAQEILADDLGGASVPNLRPSRIAAATTDPLIAAYERPPPAYRADENPDSRADPQSPLSPHPLLGADASNDEKR</sequence>
<evidence type="ECO:0000256" key="2">
    <source>
        <dbReference type="SAM" id="Phobius"/>
    </source>
</evidence>
<keyword evidence="4" id="KW-1185">Reference proteome</keyword>
<feature type="transmembrane region" description="Helical" evidence="2">
    <location>
        <begin position="326"/>
        <end position="350"/>
    </location>
</feature>
<keyword evidence="2" id="KW-0472">Membrane</keyword>
<evidence type="ECO:0000256" key="1">
    <source>
        <dbReference type="SAM" id="MobiDB-lite"/>
    </source>
</evidence>
<organism evidence="3 4">
    <name type="scientific">Coemansia interrupta</name>
    <dbReference type="NCBI Taxonomy" id="1126814"/>
    <lineage>
        <taxon>Eukaryota</taxon>
        <taxon>Fungi</taxon>
        <taxon>Fungi incertae sedis</taxon>
        <taxon>Zoopagomycota</taxon>
        <taxon>Kickxellomycotina</taxon>
        <taxon>Kickxellomycetes</taxon>
        <taxon>Kickxellales</taxon>
        <taxon>Kickxellaceae</taxon>
        <taxon>Coemansia</taxon>
    </lineage>
</organism>
<dbReference type="Proteomes" id="UP001140172">
    <property type="component" value="Unassembled WGS sequence"/>
</dbReference>
<proteinExistence type="predicted"/>
<gene>
    <name evidence="3" type="ORF">GGI15_000550</name>
</gene>
<accession>A0A9W8HSX6</accession>
<dbReference type="Gene3D" id="2.40.10.10">
    <property type="entry name" value="Trypsin-like serine proteases"/>
    <property type="match status" value="1"/>
</dbReference>
<feature type="compositionally biased region" description="Basic and acidic residues" evidence="1">
    <location>
        <begin position="409"/>
        <end position="418"/>
    </location>
</feature>
<reference evidence="3" key="1">
    <citation type="submission" date="2022-07" db="EMBL/GenBank/DDBJ databases">
        <title>Phylogenomic reconstructions and comparative analyses of Kickxellomycotina fungi.</title>
        <authorList>
            <person name="Reynolds N.K."/>
            <person name="Stajich J.E."/>
            <person name="Barry K."/>
            <person name="Grigoriev I.V."/>
            <person name="Crous P."/>
            <person name="Smith M.E."/>
        </authorList>
    </citation>
    <scope>NUCLEOTIDE SEQUENCE</scope>
    <source>
        <strain evidence="3">BCRC 34489</strain>
    </source>
</reference>
<dbReference type="SUPFAM" id="SSF50494">
    <property type="entry name" value="Trypsin-like serine proteases"/>
    <property type="match status" value="1"/>
</dbReference>
<keyword evidence="2" id="KW-0812">Transmembrane</keyword>